<accession>A0A6A5VEN5</accession>
<evidence type="ECO:0000256" key="1">
    <source>
        <dbReference type="SAM" id="MobiDB-lite"/>
    </source>
</evidence>
<protein>
    <submittedName>
        <fullName evidence="2">Uncharacterized protein</fullName>
    </submittedName>
</protein>
<dbReference type="AlphaFoldDB" id="A0A6A5VEN5"/>
<feature type="compositionally biased region" description="Polar residues" evidence="1">
    <location>
        <begin position="198"/>
        <end position="208"/>
    </location>
</feature>
<evidence type="ECO:0000313" key="3">
    <source>
        <dbReference type="Proteomes" id="UP000800036"/>
    </source>
</evidence>
<name>A0A6A5VEN5_9PLEO</name>
<feature type="compositionally biased region" description="Polar residues" evidence="1">
    <location>
        <begin position="132"/>
        <end position="153"/>
    </location>
</feature>
<dbReference type="Proteomes" id="UP000800036">
    <property type="component" value="Unassembled WGS sequence"/>
</dbReference>
<dbReference type="EMBL" id="ML976670">
    <property type="protein sequence ID" value="KAF1975545.1"/>
    <property type="molecule type" value="Genomic_DNA"/>
</dbReference>
<feature type="compositionally biased region" description="Acidic residues" evidence="1">
    <location>
        <begin position="66"/>
        <end position="76"/>
    </location>
</feature>
<evidence type="ECO:0000313" key="2">
    <source>
        <dbReference type="EMBL" id="KAF1975545.1"/>
    </source>
</evidence>
<dbReference type="OrthoDB" id="10505629at2759"/>
<gene>
    <name evidence="2" type="ORF">BU23DRAFT_597691</name>
</gene>
<reference evidence="2" key="1">
    <citation type="journal article" date="2020" name="Stud. Mycol.">
        <title>101 Dothideomycetes genomes: a test case for predicting lifestyles and emergence of pathogens.</title>
        <authorList>
            <person name="Haridas S."/>
            <person name="Albert R."/>
            <person name="Binder M."/>
            <person name="Bloem J."/>
            <person name="Labutti K."/>
            <person name="Salamov A."/>
            <person name="Andreopoulos B."/>
            <person name="Baker S."/>
            <person name="Barry K."/>
            <person name="Bills G."/>
            <person name="Bluhm B."/>
            <person name="Cannon C."/>
            <person name="Castanera R."/>
            <person name="Culley D."/>
            <person name="Daum C."/>
            <person name="Ezra D."/>
            <person name="Gonzalez J."/>
            <person name="Henrissat B."/>
            <person name="Kuo A."/>
            <person name="Liang C."/>
            <person name="Lipzen A."/>
            <person name="Lutzoni F."/>
            <person name="Magnuson J."/>
            <person name="Mondo S."/>
            <person name="Nolan M."/>
            <person name="Ohm R."/>
            <person name="Pangilinan J."/>
            <person name="Park H.-J."/>
            <person name="Ramirez L."/>
            <person name="Alfaro M."/>
            <person name="Sun H."/>
            <person name="Tritt A."/>
            <person name="Yoshinaga Y."/>
            <person name="Zwiers L.-H."/>
            <person name="Turgeon B."/>
            <person name="Goodwin S."/>
            <person name="Spatafora J."/>
            <person name="Crous P."/>
            <person name="Grigoriev I."/>
        </authorList>
    </citation>
    <scope>NUCLEOTIDE SEQUENCE</scope>
    <source>
        <strain evidence="2">CBS 107.79</strain>
    </source>
</reference>
<feature type="region of interest" description="Disordered" evidence="1">
    <location>
        <begin position="24"/>
        <end position="208"/>
    </location>
</feature>
<proteinExistence type="predicted"/>
<organism evidence="2 3">
    <name type="scientific">Bimuria novae-zelandiae CBS 107.79</name>
    <dbReference type="NCBI Taxonomy" id="1447943"/>
    <lineage>
        <taxon>Eukaryota</taxon>
        <taxon>Fungi</taxon>
        <taxon>Dikarya</taxon>
        <taxon>Ascomycota</taxon>
        <taxon>Pezizomycotina</taxon>
        <taxon>Dothideomycetes</taxon>
        <taxon>Pleosporomycetidae</taxon>
        <taxon>Pleosporales</taxon>
        <taxon>Massarineae</taxon>
        <taxon>Didymosphaeriaceae</taxon>
        <taxon>Bimuria</taxon>
    </lineage>
</organism>
<feature type="compositionally biased region" description="Basic residues" evidence="1">
    <location>
        <begin position="27"/>
        <end position="43"/>
    </location>
</feature>
<keyword evidence="3" id="KW-1185">Reference proteome</keyword>
<feature type="compositionally biased region" description="Basic and acidic residues" evidence="1">
    <location>
        <begin position="44"/>
        <end position="65"/>
    </location>
</feature>
<sequence>MPGRKYLLAFSSCCNLSSPSYFVSMPRFKRHPAPPKTRRKRRAGTPEDRKAEKLVARQRSSHSEDTVVDTDGEEELGPGSLQTKSKAEDARSSSLSSPSSLIAPPSPWLADRGPHESENTTTSMDKARSGGSVETTSDRGTPSPRPRSTTANTGLGEDRLQEQQISTNLAEASASWKGPSLPDNTTPSLERRSPPLQPNASASVPTTRSVPAARLALPSVATVFQHAPTYAPASYRPAVAPVRANPGGLATSMALATPEQQRALANRITYYAQNCLSTVEKNPLLTARDIRNLSKAYWRNLSFMDSVTPNIPETFYKPQLQMRAAYLWAQNCGMVPYSDIVYLLQLPPGFLNCWIRRFARVP</sequence>
<feature type="compositionally biased region" description="Low complexity" evidence="1">
    <location>
        <begin position="92"/>
        <end position="103"/>
    </location>
</feature>